<feature type="transmembrane region" description="Helical" evidence="2">
    <location>
        <begin position="165"/>
        <end position="185"/>
    </location>
</feature>
<keyword evidence="2" id="KW-0472">Membrane</keyword>
<keyword evidence="2" id="KW-1133">Transmembrane helix</keyword>
<evidence type="ECO:0000313" key="4">
    <source>
        <dbReference type="Proteomes" id="UP000076532"/>
    </source>
</evidence>
<dbReference type="OrthoDB" id="3306678at2759"/>
<feature type="transmembrane region" description="Helical" evidence="2">
    <location>
        <begin position="55"/>
        <end position="77"/>
    </location>
</feature>
<gene>
    <name evidence="3" type="ORF">FIBSPDRAFT_868435</name>
</gene>
<keyword evidence="4" id="KW-1185">Reference proteome</keyword>
<name>A0A166D5H2_9AGAM</name>
<accession>A0A166D5H2</accession>
<protein>
    <submittedName>
        <fullName evidence="3">Uncharacterized protein</fullName>
    </submittedName>
</protein>
<dbReference type="EMBL" id="KV417619">
    <property type="protein sequence ID" value="KZP14340.1"/>
    <property type="molecule type" value="Genomic_DNA"/>
</dbReference>
<feature type="region of interest" description="Disordered" evidence="1">
    <location>
        <begin position="219"/>
        <end position="241"/>
    </location>
</feature>
<dbReference type="AlphaFoldDB" id="A0A166D5H2"/>
<dbReference type="STRING" id="436010.A0A166D5H2"/>
<evidence type="ECO:0000313" key="3">
    <source>
        <dbReference type="EMBL" id="KZP14340.1"/>
    </source>
</evidence>
<feature type="transmembrane region" description="Helical" evidence="2">
    <location>
        <begin position="23"/>
        <end position="43"/>
    </location>
</feature>
<organism evidence="3 4">
    <name type="scientific">Athelia psychrophila</name>
    <dbReference type="NCBI Taxonomy" id="1759441"/>
    <lineage>
        <taxon>Eukaryota</taxon>
        <taxon>Fungi</taxon>
        <taxon>Dikarya</taxon>
        <taxon>Basidiomycota</taxon>
        <taxon>Agaricomycotina</taxon>
        <taxon>Agaricomycetes</taxon>
        <taxon>Agaricomycetidae</taxon>
        <taxon>Atheliales</taxon>
        <taxon>Atheliaceae</taxon>
        <taxon>Athelia</taxon>
    </lineage>
</organism>
<reference evidence="3 4" key="1">
    <citation type="journal article" date="2016" name="Mol. Biol. Evol.">
        <title>Comparative Genomics of Early-Diverging Mushroom-Forming Fungi Provides Insights into the Origins of Lignocellulose Decay Capabilities.</title>
        <authorList>
            <person name="Nagy L.G."/>
            <person name="Riley R."/>
            <person name="Tritt A."/>
            <person name="Adam C."/>
            <person name="Daum C."/>
            <person name="Floudas D."/>
            <person name="Sun H."/>
            <person name="Yadav J.S."/>
            <person name="Pangilinan J."/>
            <person name="Larsson K.H."/>
            <person name="Matsuura K."/>
            <person name="Barry K."/>
            <person name="Labutti K."/>
            <person name="Kuo R."/>
            <person name="Ohm R.A."/>
            <person name="Bhattacharya S.S."/>
            <person name="Shirouzu T."/>
            <person name="Yoshinaga Y."/>
            <person name="Martin F.M."/>
            <person name="Grigoriev I.V."/>
            <person name="Hibbett D.S."/>
        </authorList>
    </citation>
    <scope>NUCLEOTIDE SEQUENCE [LARGE SCALE GENOMIC DNA]</scope>
    <source>
        <strain evidence="3 4">CBS 109695</strain>
    </source>
</reference>
<evidence type="ECO:0000256" key="2">
    <source>
        <dbReference type="SAM" id="Phobius"/>
    </source>
</evidence>
<keyword evidence="2" id="KW-0812">Transmembrane</keyword>
<sequence length="292" mass="32208">MSSSAAAAAEASAYLKTLQELQVVSYFTVAVLSGVAWDWLISLPEDFKIASRYKLSPTIIAYCIYILQVPFFMLSGIENKWGTQIYFFPTAGCTINNVNPGLASASLWIMAAYDTSTFLAITWRIVVLSVPMRRGLLRPSLWSVVRGDVPGLSQIGRDLLKGGQLFYFATIGVTLFGACIVFMPIPALFRLILVEPTFAISSTMACRVFRTIILRPRSRATRPQHPHGGTESSDDEDEGGKEDVQCVLTTVMPYDQEQEQGATYWEQALELHVQADLEGHANTSGRQSLGVH</sequence>
<proteinExistence type="predicted"/>
<dbReference type="Proteomes" id="UP000076532">
    <property type="component" value="Unassembled WGS sequence"/>
</dbReference>
<evidence type="ECO:0000256" key="1">
    <source>
        <dbReference type="SAM" id="MobiDB-lite"/>
    </source>
</evidence>